<evidence type="ECO:0000313" key="4">
    <source>
        <dbReference type="Proteomes" id="UP000265566"/>
    </source>
</evidence>
<name>A0A396GJA6_MEDTR</name>
<dbReference type="PANTHER" id="PTHR12933">
    <property type="entry name" value="ORF PROTEIN-RELATED"/>
    <property type="match status" value="1"/>
</dbReference>
<dbReference type="GO" id="GO:0005730">
    <property type="term" value="C:nucleolus"/>
    <property type="evidence" value="ECO:0007669"/>
    <property type="project" value="InterPro"/>
</dbReference>
<dbReference type="InterPro" id="IPR053940">
    <property type="entry name" value="UTP25_NTPase-like"/>
</dbReference>
<dbReference type="InterPro" id="IPR027417">
    <property type="entry name" value="P-loop_NTPase"/>
</dbReference>
<feature type="region of interest" description="Disordered" evidence="1">
    <location>
        <begin position="142"/>
        <end position="167"/>
    </location>
</feature>
<evidence type="ECO:0000256" key="1">
    <source>
        <dbReference type="SAM" id="MobiDB-lite"/>
    </source>
</evidence>
<dbReference type="Pfam" id="PF22916">
    <property type="entry name" value="UTP25_NTPase-like"/>
    <property type="match status" value="1"/>
</dbReference>
<comment type="caution">
    <text evidence="3">The sequence shown here is derived from an EMBL/GenBank/DDBJ whole genome shotgun (WGS) entry which is preliminary data.</text>
</comment>
<dbReference type="Gramene" id="rna46783">
    <property type="protein sequence ID" value="RHN40613.1"/>
    <property type="gene ID" value="gene46783"/>
</dbReference>
<dbReference type="GO" id="GO:0006364">
    <property type="term" value="P:rRNA processing"/>
    <property type="evidence" value="ECO:0007669"/>
    <property type="project" value="InterPro"/>
</dbReference>
<reference evidence="4" key="1">
    <citation type="journal article" date="2018" name="Nat. Plants">
        <title>Whole-genome landscape of Medicago truncatula symbiotic genes.</title>
        <authorList>
            <person name="Pecrix Y."/>
            <person name="Staton S.E."/>
            <person name="Sallet E."/>
            <person name="Lelandais-Briere C."/>
            <person name="Moreau S."/>
            <person name="Carrere S."/>
            <person name="Blein T."/>
            <person name="Jardinaud M.F."/>
            <person name="Latrasse D."/>
            <person name="Zouine M."/>
            <person name="Zahm M."/>
            <person name="Kreplak J."/>
            <person name="Mayjonade B."/>
            <person name="Satge C."/>
            <person name="Perez M."/>
            <person name="Cauet S."/>
            <person name="Marande W."/>
            <person name="Chantry-Darmon C."/>
            <person name="Lopez-Roques C."/>
            <person name="Bouchez O."/>
            <person name="Berard A."/>
            <person name="Debelle F."/>
            <person name="Munos S."/>
            <person name="Bendahmane A."/>
            <person name="Berges H."/>
            <person name="Niebel A."/>
            <person name="Buitink J."/>
            <person name="Frugier F."/>
            <person name="Benhamed M."/>
            <person name="Crespi M."/>
            <person name="Gouzy J."/>
            <person name="Gamas P."/>
        </authorList>
    </citation>
    <scope>NUCLEOTIDE SEQUENCE [LARGE SCALE GENOMIC DNA]</scope>
    <source>
        <strain evidence="4">cv. Jemalong A17</strain>
    </source>
</reference>
<dbReference type="Proteomes" id="UP000265566">
    <property type="component" value="Chromosome 8"/>
</dbReference>
<sequence length="336" mass="38790">MLHWGEVNQEYGGLYSEHGESISTQQVWFFDQCSTYRDILFANKTPFYLEGSEDVDIMGAYIVHALNHVFRTRDCIDKNDAKIAELGADVDSERFQDQGFTRPKVLILLPFASIMYDVVMSLIKLTPSAEVDEESLKLFSDKYGGEEQKDSKEKGQEPDNEDPKPEDFKLLFKGNSDEKFITGIQFTGTTIKLSDDLFSSDFIIASPCRLVDEIDVGNVDILSSIEILIIDHADIIAMQDWSHVNTIIQQLNRVPDELPNATMRIRPWYLEEEAQFYRQTMILGSYSNKDILESFNRSSNYEGKMMRLMSEYKGVNEWFSKLWEMDKADVRTRMFS</sequence>
<protein>
    <submittedName>
        <fullName evidence="3">Putative digestive organ expansion factor, predicted</fullName>
    </submittedName>
</protein>
<proteinExistence type="predicted"/>
<accession>A0A396GJA6</accession>
<dbReference type="AlphaFoldDB" id="A0A396GJA6"/>
<evidence type="ECO:0000259" key="2">
    <source>
        <dbReference type="Pfam" id="PF22916"/>
    </source>
</evidence>
<gene>
    <name evidence="3" type="ORF">MtrunA17_Chr8g0356591</name>
</gene>
<dbReference type="Gene3D" id="3.40.50.300">
    <property type="entry name" value="P-loop containing nucleotide triphosphate hydrolases"/>
    <property type="match status" value="1"/>
</dbReference>
<dbReference type="EMBL" id="PSQE01000008">
    <property type="protein sequence ID" value="RHN40613.1"/>
    <property type="molecule type" value="Genomic_DNA"/>
</dbReference>
<dbReference type="InterPro" id="IPR010678">
    <property type="entry name" value="UTP25"/>
</dbReference>
<organism evidence="3 4">
    <name type="scientific">Medicago truncatula</name>
    <name type="common">Barrel medic</name>
    <name type="synonym">Medicago tribuloides</name>
    <dbReference type="NCBI Taxonomy" id="3880"/>
    <lineage>
        <taxon>Eukaryota</taxon>
        <taxon>Viridiplantae</taxon>
        <taxon>Streptophyta</taxon>
        <taxon>Embryophyta</taxon>
        <taxon>Tracheophyta</taxon>
        <taxon>Spermatophyta</taxon>
        <taxon>Magnoliopsida</taxon>
        <taxon>eudicotyledons</taxon>
        <taxon>Gunneridae</taxon>
        <taxon>Pentapetalae</taxon>
        <taxon>rosids</taxon>
        <taxon>fabids</taxon>
        <taxon>Fabales</taxon>
        <taxon>Fabaceae</taxon>
        <taxon>Papilionoideae</taxon>
        <taxon>50 kb inversion clade</taxon>
        <taxon>NPAAA clade</taxon>
        <taxon>Hologalegina</taxon>
        <taxon>IRL clade</taxon>
        <taxon>Trifolieae</taxon>
        <taxon>Medicago</taxon>
    </lineage>
</organism>
<dbReference type="GO" id="GO:0034511">
    <property type="term" value="F:U3 snoRNA binding"/>
    <property type="evidence" value="ECO:0007669"/>
    <property type="project" value="InterPro"/>
</dbReference>
<feature type="domain" description="UTP25 NTP hydrolase-like" evidence="2">
    <location>
        <begin position="36"/>
        <end position="305"/>
    </location>
</feature>
<dbReference type="PANTHER" id="PTHR12933:SF0">
    <property type="entry name" value="U3 SMALL NUCLEOLAR RNA-ASSOCIATED PROTEIN 25 HOMOLOG"/>
    <property type="match status" value="1"/>
</dbReference>
<evidence type="ECO:0000313" key="3">
    <source>
        <dbReference type="EMBL" id="RHN40613.1"/>
    </source>
</evidence>